<evidence type="ECO:0000256" key="5">
    <source>
        <dbReference type="ARBA" id="ARBA00023080"/>
    </source>
</evidence>
<keyword evidence="2 7" id="KW-0479">Metal-binding</keyword>
<evidence type="ECO:0000256" key="3">
    <source>
        <dbReference type="ARBA" id="ARBA00022801"/>
    </source>
</evidence>
<comment type="catalytic activity">
    <reaction evidence="6 7">
        <text>dUTP + H2O = dUMP + diphosphate + H(+)</text>
        <dbReference type="Rhea" id="RHEA:10248"/>
        <dbReference type="ChEBI" id="CHEBI:15377"/>
        <dbReference type="ChEBI" id="CHEBI:15378"/>
        <dbReference type="ChEBI" id="CHEBI:33019"/>
        <dbReference type="ChEBI" id="CHEBI:61555"/>
        <dbReference type="ChEBI" id="CHEBI:246422"/>
        <dbReference type="EC" id="3.6.1.23"/>
    </reaction>
</comment>
<accession>A0A6P1GAK9</accession>
<dbReference type="KEGG" id="nef:GP480_03885"/>
<comment type="similarity">
    <text evidence="1 7">Belongs to the dUTPase family.</text>
</comment>
<dbReference type="PANTHER" id="PTHR11241">
    <property type="entry name" value="DEOXYURIDINE 5'-TRIPHOSPHATE NUCLEOTIDOHYDROLASE"/>
    <property type="match status" value="1"/>
</dbReference>
<feature type="binding site" evidence="7">
    <location>
        <position position="81"/>
    </location>
    <ligand>
        <name>substrate</name>
    </ligand>
</feature>
<feature type="binding site" evidence="7">
    <location>
        <begin position="68"/>
        <end position="70"/>
    </location>
    <ligand>
        <name>substrate</name>
    </ligand>
</feature>
<evidence type="ECO:0000256" key="4">
    <source>
        <dbReference type="ARBA" id="ARBA00022842"/>
    </source>
</evidence>
<dbReference type="SUPFAM" id="SSF51283">
    <property type="entry name" value="dUTPase-like"/>
    <property type="match status" value="1"/>
</dbReference>
<protein>
    <recommendedName>
        <fullName evidence="7">Deoxyuridine 5'-triphosphate nucleotidohydrolase</fullName>
        <shortName evidence="7">dUTPase</shortName>
        <ecNumber evidence="7">3.6.1.23</ecNumber>
    </recommendedName>
    <alternativeName>
        <fullName evidence="7">dUTP pyrophosphatase</fullName>
    </alternativeName>
</protein>
<dbReference type="UniPathway" id="UPA00610">
    <property type="reaction ID" value="UER00666"/>
</dbReference>
<comment type="pathway">
    <text evidence="7">Pyrimidine metabolism; dUMP biosynthesis; dUMP from dCTP (dUTP route): step 2/2.</text>
</comment>
<evidence type="ECO:0000313" key="9">
    <source>
        <dbReference type="EMBL" id="QHD65529.1"/>
    </source>
</evidence>
<dbReference type="GO" id="GO:0006226">
    <property type="term" value="P:dUMP biosynthetic process"/>
    <property type="evidence" value="ECO:0007669"/>
    <property type="project" value="UniProtKB-UniRule"/>
</dbReference>
<comment type="caution">
    <text evidence="7">Lacks conserved residue(s) required for the propagation of feature annotation.</text>
</comment>
<dbReference type="InterPro" id="IPR029054">
    <property type="entry name" value="dUTPase-like"/>
</dbReference>
<reference evidence="9 10" key="2">
    <citation type="journal article" date="2020" name="MBio">
        <title>Isolation and Molecular Analysis of a Novel Neorickettsia Species That Causes Potomac Horse Fever.</title>
        <authorList>
            <person name="Teymournejad O."/>
            <person name="Lin M."/>
            <person name="Bekebrede H."/>
            <person name="Kamr A."/>
            <person name="Toribio R.E."/>
            <person name="Arroyo L.G."/>
            <person name="Baird J.D."/>
            <person name="Rikihisa Y."/>
        </authorList>
    </citation>
    <scope>NUCLEOTIDE SEQUENCE [LARGE SCALE GENOMIC DNA]</scope>
    <source>
        <strain evidence="9 10">Fin17</strain>
    </source>
</reference>
<dbReference type="GO" id="GO:0000287">
    <property type="term" value="F:magnesium ion binding"/>
    <property type="evidence" value="ECO:0007669"/>
    <property type="project" value="UniProtKB-UniRule"/>
</dbReference>
<sequence length="149" mass="16029">MQKYAKILLLPHGKDLELPKYASKGSSGLDLRAAIEKSMVLKPGMFELVPTGICIELPEGLEAQIRPRSGLAAKFGVTVLNSPGTVDQDYRGEIKVCLVNLSKNEFTINRGDRVAQMVIAKVQQILLIEAGEIGETERASGGFGSTGTQ</sequence>
<dbReference type="CDD" id="cd07557">
    <property type="entry name" value="trimeric_dUTPase"/>
    <property type="match status" value="1"/>
</dbReference>
<feature type="binding site" evidence="7">
    <location>
        <begin position="85"/>
        <end position="87"/>
    </location>
    <ligand>
        <name>substrate</name>
    </ligand>
</feature>
<dbReference type="GO" id="GO:0004170">
    <property type="term" value="F:dUTP diphosphatase activity"/>
    <property type="evidence" value="ECO:0007669"/>
    <property type="project" value="UniProtKB-UniRule"/>
</dbReference>
<dbReference type="AlphaFoldDB" id="A0A6P1GAK9"/>
<evidence type="ECO:0000256" key="2">
    <source>
        <dbReference type="ARBA" id="ARBA00022723"/>
    </source>
</evidence>
<evidence type="ECO:0000256" key="6">
    <source>
        <dbReference type="ARBA" id="ARBA00047686"/>
    </source>
</evidence>
<dbReference type="Pfam" id="PF00692">
    <property type="entry name" value="dUTPase"/>
    <property type="match status" value="1"/>
</dbReference>
<comment type="cofactor">
    <cofactor evidence="7">
        <name>Mg(2+)</name>
        <dbReference type="ChEBI" id="CHEBI:18420"/>
    </cofactor>
</comment>
<feature type="domain" description="dUTPase-like" evidence="8">
    <location>
        <begin position="16"/>
        <end position="147"/>
    </location>
</feature>
<reference evidence="9 10" key="1">
    <citation type="journal article" date="2020" name="MBio">
        <title>Erratum for Teymournejad et al., 'Isolation and Molecular Analysis of a Novel Neorickettsia Species That Causes Potomac Horse Fever'.</title>
        <authorList>
            <person name="Teymournejad O."/>
            <person name="Lin M."/>
            <person name="Bekebrede H."/>
            <person name="Kamr A."/>
            <person name="Toribio R.E."/>
            <person name="Arroyo L.G."/>
            <person name="Baird J.D."/>
            <person name="Rikihisa Y."/>
        </authorList>
    </citation>
    <scope>NUCLEOTIDE SEQUENCE [LARGE SCALE GENOMIC DNA]</scope>
    <source>
        <strain evidence="9 10">Fin17</strain>
    </source>
</reference>
<evidence type="ECO:0000256" key="7">
    <source>
        <dbReference type="HAMAP-Rule" id="MF_00116"/>
    </source>
</evidence>
<evidence type="ECO:0000313" key="10">
    <source>
        <dbReference type="Proteomes" id="UP000464912"/>
    </source>
</evidence>
<dbReference type="Gene3D" id="2.70.40.10">
    <property type="match status" value="1"/>
</dbReference>
<dbReference type="HAMAP" id="MF_00116">
    <property type="entry name" value="dUTPase_bact"/>
    <property type="match status" value="1"/>
</dbReference>
<dbReference type="NCBIfam" id="NF001862">
    <property type="entry name" value="PRK00601.1"/>
    <property type="match status" value="1"/>
</dbReference>
<dbReference type="NCBIfam" id="TIGR00576">
    <property type="entry name" value="dut"/>
    <property type="match status" value="1"/>
</dbReference>
<name>A0A6P1GAK9_9RICK</name>
<comment type="function">
    <text evidence="7">This enzyme is involved in nucleotide metabolism: it produces dUMP, the immediate precursor of thymidine nucleotides and it decreases the intracellular concentration of dUTP so that uracil cannot be incorporated into DNA.</text>
</comment>
<keyword evidence="4 7" id="KW-0460">Magnesium</keyword>
<dbReference type="EMBL" id="CP047224">
    <property type="protein sequence ID" value="QHD65529.1"/>
    <property type="molecule type" value="Genomic_DNA"/>
</dbReference>
<evidence type="ECO:0000259" key="8">
    <source>
        <dbReference type="Pfam" id="PF00692"/>
    </source>
</evidence>
<gene>
    <name evidence="7" type="primary">dut</name>
    <name evidence="9" type="ORF">GP480_03885</name>
</gene>
<dbReference type="InterPro" id="IPR036157">
    <property type="entry name" value="dUTPase-like_sf"/>
</dbReference>
<dbReference type="RefSeq" id="WP_160096013.1">
    <property type="nucleotide sequence ID" value="NZ_CP047224.1"/>
</dbReference>
<dbReference type="GO" id="GO:0046081">
    <property type="term" value="P:dUTP catabolic process"/>
    <property type="evidence" value="ECO:0007669"/>
    <property type="project" value="InterPro"/>
</dbReference>
<evidence type="ECO:0000256" key="1">
    <source>
        <dbReference type="ARBA" id="ARBA00006581"/>
    </source>
</evidence>
<dbReference type="PANTHER" id="PTHR11241:SF0">
    <property type="entry name" value="DEOXYURIDINE 5'-TRIPHOSPHATE NUCLEOTIDOHYDROLASE"/>
    <property type="match status" value="1"/>
</dbReference>
<organism evidence="9 10">
    <name type="scientific">Neorickettsia findlayensis</name>
    <dbReference type="NCBI Taxonomy" id="2686014"/>
    <lineage>
        <taxon>Bacteria</taxon>
        <taxon>Pseudomonadati</taxon>
        <taxon>Pseudomonadota</taxon>
        <taxon>Alphaproteobacteria</taxon>
        <taxon>Rickettsiales</taxon>
        <taxon>Anaplasmataceae</taxon>
        <taxon>Neorickettsia</taxon>
    </lineage>
</organism>
<dbReference type="EC" id="3.6.1.23" evidence="7"/>
<dbReference type="InterPro" id="IPR033704">
    <property type="entry name" value="dUTPase_trimeric"/>
</dbReference>
<keyword evidence="10" id="KW-1185">Reference proteome</keyword>
<keyword evidence="5 7" id="KW-0546">Nucleotide metabolism</keyword>
<dbReference type="InterPro" id="IPR008181">
    <property type="entry name" value="dUTPase"/>
</dbReference>
<dbReference type="Proteomes" id="UP000464912">
    <property type="component" value="Chromosome"/>
</dbReference>
<dbReference type="FunFam" id="2.70.40.10:FF:000002">
    <property type="entry name" value="dUTP diphosphatase"/>
    <property type="match status" value="1"/>
</dbReference>
<proteinExistence type="inferred from homology"/>
<keyword evidence="3 7" id="KW-0378">Hydrolase</keyword>